<sequence>MTSIGGRVAVVTGGASGIGRGIAQALIQRGAQVVIADIDSAALGRAAEEVGAIGIRCDVADEADVRALAERVLAELGGVGILVNNAGVGPAAPIAEMSIRDWEWILGINLWGVINGISAFLPLLRANPDGGHIVNTASMAALAPTRGLGAYAVGKAGVMALSEVLADELADEGSGVAVSVLVPGPVRTAIRESQRSRPDRGRLVDLDLDRAGFDWVRWETPEAVGALVADAVERNERYIITHPELWHRVEARNLAIRAAFGVNP</sequence>
<dbReference type="InterPro" id="IPR057326">
    <property type="entry name" value="KR_dom"/>
</dbReference>
<dbReference type="CDD" id="cd05233">
    <property type="entry name" value="SDR_c"/>
    <property type="match status" value="1"/>
</dbReference>
<dbReference type="PRINTS" id="PR00080">
    <property type="entry name" value="SDRFAMILY"/>
</dbReference>
<dbReference type="InterPro" id="IPR036291">
    <property type="entry name" value="NAD(P)-bd_dom_sf"/>
</dbReference>
<evidence type="ECO:0000256" key="1">
    <source>
        <dbReference type="ARBA" id="ARBA00006484"/>
    </source>
</evidence>
<evidence type="ECO:0000313" key="5">
    <source>
        <dbReference type="EMBL" id="MFC5502456.1"/>
    </source>
</evidence>
<evidence type="ECO:0000259" key="4">
    <source>
        <dbReference type="SMART" id="SM00822"/>
    </source>
</evidence>
<evidence type="ECO:0000313" key="6">
    <source>
        <dbReference type="Proteomes" id="UP001596039"/>
    </source>
</evidence>
<name>A0ABW0NPG3_9MICO</name>
<comment type="similarity">
    <text evidence="1 3">Belongs to the short-chain dehydrogenases/reductases (SDR) family.</text>
</comment>
<dbReference type="Proteomes" id="UP001596039">
    <property type="component" value="Unassembled WGS sequence"/>
</dbReference>
<evidence type="ECO:0000256" key="2">
    <source>
        <dbReference type="ARBA" id="ARBA00023002"/>
    </source>
</evidence>
<keyword evidence="6" id="KW-1185">Reference proteome</keyword>
<feature type="domain" description="Ketoreductase" evidence="4">
    <location>
        <begin position="7"/>
        <end position="189"/>
    </location>
</feature>
<dbReference type="InterPro" id="IPR020904">
    <property type="entry name" value="Sc_DH/Rdtase_CS"/>
</dbReference>
<dbReference type="EMBL" id="JBHSMG010000002">
    <property type="protein sequence ID" value="MFC5502456.1"/>
    <property type="molecule type" value="Genomic_DNA"/>
</dbReference>
<organism evidence="5 6">
    <name type="scientific">Lysinimonas soli</name>
    <dbReference type="NCBI Taxonomy" id="1074233"/>
    <lineage>
        <taxon>Bacteria</taxon>
        <taxon>Bacillati</taxon>
        <taxon>Actinomycetota</taxon>
        <taxon>Actinomycetes</taxon>
        <taxon>Micrococcales</taxon>
        <taxon>Microbacteriaceae</taxon>
        <taxon>Lysinimonas</taxon>
    </lineage>
</organism>
<evidence type="ECO:0000256" key="3">
    <source>
        <dbReference type="RuleBase" id="RU000363"/>
    </source>
</evidence>
<reference evidence="6" key="1">
    <citation type="journal article" date="2019" name="Int. J. Syst. Evol. Microbiol.">
        <title>The Global Catalogue of Microorganisms (GCM) 10K type strain sequencing project: providing services to taxonomists for standard genome sequencing and annotation.</title>
        <authorList>
            <consortium name="The Broad Institute Genomics Platform"/>
            <consortium name="The Broad Institute Genome Sequencing Center for Infectious Disease"/>
            <person name="Wu L."/>
            <person name="Ma J."/>
        </authorList>
    </citation>
    <scope>NUCLEOTIDE SEQUENCE [LARGE SCALE GENOMIC DNA]</scope>
    <source>
        <strain evidence="6">CGMCC 4.6997</strain>
    </source>
</reference>
<dbReference type="RefSeq" id="WP_386740150.1">
    <property type="nucleotide sequence ID" value="NZ_JBHSMG010000002.1"/>
</dbReference>
<accession>A0ABW0NPG3</accession>
<dbReference type="PANTHER" id="PTHR43391:SF12">
    <property type="entry name" value="OXIDOREDUCTASE EPHD-RELATED"/>
    <property type="match status" value="1"/>
</dbReference>
<dbReference type="PROSITE" id="PS00061">
    <property type="entry name" value="ADH_SHORT"/>
    <property type="match status" value="1"/>
</dbReference>
<dbReference type="PRINTS" id="PR00081">
    <property type="entry name" value="GDHRDH"/>
</dbReference>
<dbReference type="Gene3D" id="3.40.50.720">
    <property type="entry name" value="NAD(P)-binding Rossmann-like Domain"/>
    <property type="match status" value="1"/>
</dbReference>
<keyword evidence="2" id="KW-0560">Oxidoreductase</keyword>
<dbReference type="Pfam" id="PF00106">
    <property type="entry name" value="adh_short"/>
    <property type="match status" value="1"/>
</dbReference>
<gene>
    <name evidence="5" type="ORF">ACFPJ4_09420</name>
</gene>
<proteinExistence type="inferred from homology"/>
<dbReference type="PANTHER" id="PTHR43391">
    <property type="entry name" value="RETINOL DEHYDROGENASE-RELATED"/>
    <property type="match status" value="1"/>
</dbReference>
<protein>
    <submittedName>
        <fullName evidence="5">SDR family NAD(P)-dependent oxidoreductase</fullName>
    </submittedName>
</protein>
<dbReference type="SMART" id="SM00822">
    <property type="entry name" value="PKS_KR"/>
    <property type="match status" value="1"/>
</dbReference>
<comment type="caution">
    <text evidence="5">The sequence shown here is derived from an EMBL/GenBank/DDBJ whole genome shotgun (WGS) entry which is preliminary data.</text>
</comment>
<dbReference type="SUPFAM" id="SSF51735">
    <property type="entry name" value="NAD(P)-binding Rossmann-fold domains"/>
    <property type="match status" value="1"/>
</dbReference>
<dbReference type="InterPro" id="IPR002347">
    <property type="entry name" value="SDR_fam"/>
</dbReference>